<dbReference type="AlphaFoldDB" id="A0A832PNF8"/>
<proteinExistence type="predicted"/>
<gene>
    <name evidence="1" type="ORF">GXX24_08440</name>
</gene>
<organism evidence="1 2">
    <name type="scientific">Paracoccus solventivorans</name>
    <dbReference type="NCBI Taxonomy" id="53463"/>
    <lineage>
        <taxon>Bacteria</taxon>
        <taxon>Pseudomonadati</taxon>
        <taxon>Pseudomonadota</taxon>
        <taxon>Alphaproteobacteria</taxon>
        <taxon>Rhodobacterales</taxon>
        <taxon>Paracoccaceae</taxon>
        <taxon>Paracoccus</taxon>
    </lineage>
</organism>
<dbReference type="InterPro" id="IPR021352">
    <property type="entry name" value="DUF2971"/>
</dbReference>
<evidence type="ECO:0000313" key="1">
    <source>
        <dbReference type="EMBL" id="HHW34152.1"/>
    </source>
</evidence>
<accession>A0A832PNF8</accession>
<sequence length="297" mass="34183">MGKGLNENLAFWRHLSNVQKPAHLFHYTSAEGLIGIVTSGCFWLSDSNYLNDTQELKEFADYIENVIFNMAVNEGNSLTLKCEDERRYLQELGKHARSAWPGIFIASFTEERDLLSQWRAYCRANAGYSIGVPTETLYRSARAREFWLVPCVYDHREKFIAAREVVEFFLNQLREGKCGVEPSEEIVQSFRLTVTRYGAVFKHRAFSEEKEWRIISSPMWCRPGVKFRAGVNSVIPYVELSFKNELMQDDDISKHLIAVVGPTIDYGSAAQSCQWLVQENFPNRCAFSRSEAPYRAI</sequence>
<dbReference type="Proteomes" id="UP000580830">
    <property type="component" value="Unassembled WGS sequence"/>
</dbReference>
<protein>
    <submittedName>
        <fullName evidence="1">DUF2971 domain-containing protein</fullName>
    </submittedName>
</protein>
<dbReference type="RefSeq" id="WP_303730207.1">
    <property type="nucleotide sequence ID" value="NZ_DULP01000121.1"/>
</dbReference>
<reference evidence="1 2" key="1">
    <citation type="journal article" date="2020" name="Biotechnol. Biofuels">
        <title>New insights from the biogas microbiome by comprehensive genome-resolved metagenomics of nearly 1600 species originating from multiple anaerobic digesters.</title>
        <authorList>
            <person name="Campanaro S."/>
            <person name="Treu L."/>
            <person name="Rodriguez-R L.M."/>
            <person name="Kovalovszki A."/>
            <person name="Ziels R.M."/>
            <person name="Maus I."/>
            <person name="Zhu X."/>
            <person name="Kougias P.G."/>
            <person name="Basile A."/>
            <person name="Luo G."/>
            <person name="Schluter A."/>
            <person name="Konstantinidis K.T."/>
            <person name="Angelidaki I."/>
        </authorList>
    </citation>
    <scope>NUCLEOTIDE SEQUENCE [LARGE SCALE GENOMIC DNA]</scope>
    <source>
        <strain evidence="1">AS04akNAM_125</strain>
    </source>
</reference>
<evidence type="ECO:0000313" key="2">
    <source>
        <dbReference type="Proteomes" id="UP000580830"/>
    </source>
</evidence>
<dbReference type="EMBL" id="DULP01000121">
    <property type="protein sequence ID" value="HHW34152.1"/>
    <property type="molecule type" value="Genomic_DNA"/>
</dbReference>
<comment type="caution">
    <text evidence="1">The sequence shown here is derived from an EMBL/GenBank/DDBJ whole genome shotgun (WGS) entry which is preliminary data.</text>
</comment>
<name>A0A832PNF8_9RHOB</name>
<dbReference type="Pfam" id="PF11185">
    <property type="entry name" value="DUF2971"/>
    <property type="match status" value="1"/>
</dbReference>